<dbReference type="Proteomes" id="UP000193920">
    <property type="component" value="Unassembled WGS sequence"/>
</dbReference>
<evidence type="ECO:0000313" key="3">
    <source>
        <dbReference type="Proteomes" id="UP000193920"/>
    </source>
</evidence>
<evidence type="ECO:0008006" key="4">
    <source>
        <dbReference type="Google" id="ProtNLM"/>
    </source>
</evidence>
<dbReference type="OrthoDB" id="2162994at2759"/>
<gene>
    <name evidence="2" type="ORF">LY90DRAFT_666578</name>
</gene>
<feature type="region of interest" description="Disordered" evidence="1">
    <location>
        <begin position="537"/>
        <end position="557"/>
    </location>
</feature>
<feature type="non-terminal residue" evidence="2">
    <location>
        <position position="557"/>
    </location>
</feature>
<evidence type="ECO:0000313" key="2">
    <source>
        <dbReference type="EMBL" id="ORY73489.1"/>
    </source>
</evidence>
<proteinExistence type="predicted"/>
<accession>A0A1Y2EPL8</accession>
<evidence type="ECO:0000256" key="1">
    <source>
        <dbReference type="SAM" id="MobiDB-lite"/>
    </source>
</evidence>
<dbReference type="AlphaFoldDB" id="A0A1Y2EPL8"/>
<dbReference type="STRING" id="1754190.A0A1Y2EPL8"/>
<protein>
    <recommendedName>
        <fullName evidence="4">PAS domain-containing protein</fullName>
    </recommendedName>
</protein>
<dbReference type="EMBL" id="MCOG01000033">
    <property type="protein sequence ID" value="ORY73489.1"/>
    <property type="molecule type" value="Genomic_DNA"/>
</dbReference>
<reference evidence="2 3" key="1">
    <citation type="submission" date="2016-08" db="EMBL/GenBank/DDBJ databases">
        <title>A Parts List for Fungal Cellulosomes Revealed by Comparative Genomics.</title>
        <authorList>
            <consortium name="DOE Joint Genome Institute"/>
            <person name="Haitjema C.H."/>
            <person name="Gilmore S.P."/>
            <person name="Henske J.K."/>
            <person name="Solomon K.V."/>
            <person name="De Groot R."/>
            <person name="Kuo A."/>
            <person name="Mondo S.J."/>
            <person name="Salamov A.A."/>
            <person name="Labutti K."/>
            <person name="Zhao Z."/>
            <person name="Chiniquy J."/>
            <person name="Barry K."/>
            <person name="Brewer H.M."/>
            <person name="Purvine S.O."/>
            <person name="Wright A.T."/>
            <person name="Boxma B."/>
            <person name="Van Alen T."/>
            <person name="Hackstein J.H."/>
            <person name="Baker S.E."/>
            <person name="Grigoriev I.V."/>
            <person name="O'Malley M.A."/>
        </authorList>
    </citation>
    <scope>NUCLEOTIDE SEQUENCE [LARGE SCALE GENOMIC DNA]</scope>
    <source>
        <strain evidence="2 3">G1</strain>
    </source>
</reference>
<keyword evidence="3" id="KW-1185">Reference proteome</keyword>
<sequence length="557" mass="65418">MYINNFENNINSNNNINNSNNINNNIYNSNSNNIPIFWAIITTQKLRFIYLSPSLKSLIYKKDNNLNFLIGSSIYDYISQNDIKQIKFHIHSYINSGEFIDKKFRIRVANFREMAEKYEQHPNLSKKQILEEVNYISCDLLLNVISEFNTLAFFYPYPVYLKDVPYKWYATEIDELWFRIIEQMKIRENTDNLEPFQQLSKLDSLNTRAMQILDTNNMSLIYSIPKQRMSKLLGQEISIMYNVPNFPKKFYPPEDYDYFDKKMKNYLDSKLNNNESANNSDSNLQRFYFDHRIFHFVPKDPGNHRFSQMIQFPDEKAIQESGTFQYIPVKSLVVPYGKIIIIITQTVNFFEGDNKNKLTSEIERINDKSPFHVQSSTPIYILSSKSDEIKSKNEEKIHIDNKNSKSTSFQQDINGYSDYLPIVNNISVSKGPINKDNNLQRNNKNNKQNIEYMDNNNYYKKSNTDNKFRYNNGIGNRNIIIQSSSQSINKNISLEDKQKPNKSKSFQSKHVSLPSINQLTNSLESNKHYTNSFDPISNNYDNGYNPNNNLNSNNYSN</sequence>
<name>A0A1Y2EPL8_9FUNG</name>
<organism evidence="2 3">
    <name type="scientific">Neocallimastix californiae</name>
    <dbReference type="NCBI Taxonomy" id="1754190"/>
    <lineage>
        <taxon>Eukaryota</taxon>
        <taxon>Fungi</taxon>
        <taxon>Fungi incertae sedis</taxon>
        <taxon>Chytridiomycota</taxon>
        <taxon>Chytridiomycota incertae sedis</taxon>
        <taxon>Neocallimastigomycetes</taxon>
        <taxon>Neocallimastigales</taxon>
        <taxon>Neocallimastigaceae</taxon>
        <taxon>Neocallimastix</taxon>
    </lineage>
</organism>
<comment type="caution">
    <text evidence="2">The sequence shown here is derived from an EMBL/GenBank/DDBJ whole genome shotgun (WGS) entry which is preliminary data.</text>
</comment>